<evidence type="ECO:0000313" key="1">
    <source>
        <dbReference type="EMBL" id="CCA18860.1"/>
    </source>
</evidence>
<organism evidence="1">
    <name type="scientific">Albugo laibachii Nc14</name>
    <dbReference type="NCBI Taxonomy" id="890382"/>
    <lineage>
        <taxon>Eukaryota</taxon>
        <taxon>Sar</taxon>
        <taxon>Stramenopiles</taxon>
        <taxon>Oomycota</taxon>
        <taxon>Peronosporomycetes</taxon>
        <taxon>Albuginales</taxon>
        <taxon>Albuginaceae</taxon>
        <taxon>Albugo</taxon>
    </lineage>
</organism>
<reference evidence="1" key="1">
    <citation type="journal article" date="2011" name="PLoS Biol.">
        <title>Gene gain and loss during evolution of obligate parasitism in the white rust pathogen of Arabidopsis thaliana.</title>
        <authorList>
            <person name="Kemen E."/>
            <person name="Gardiner A."/>
            <person name="Schultz-Larsen T."/>
            <person name="Kemen A.C."/>
            <person name="Balmuth A.L."/>
            <person name="Robert-Seilaniantz A."/>
            <person name="Bailey K."/>
            <person name="Holub E."/>
            <person name="Studholme D.J."/>
            <person name="Maclean D."/>
            <person name="Jones J.D."/>
        </authorList>
    </citation>
    <scope>NUCLEOTIDE SEQUENCE</scope>
</reference>
<protein>
    <submittedName>
        <fullName evidence="1">GK10162 putative</fullName>
    </submittedName>
</protein>
<sequence length="159" mass="18256">MLLRKDAGAVWVSIIFSDAKKWNLDGTNGFQHYWRDLHLPARQTKRSQAGGGLFMVWGAFSALGKSNLVVLVARQNSEDYIHTVSENLLPFVHLNHGTDFTYQQDNASIHVSKSSIEFFNENVLNWKVYANGRQFDSVQGLTLSLMDEWESFRVKFSRR</sequence>
<dbReference type="GO" id="GO:0003676">
    <property type="term" value="F:nucleic acid binding"/>
    <property type="evidence" value="ECO:0007669"/>
    <property type="project" value="InterPro"/>
</dbReference>
<gene>
    <name evidence="1" type="primary">AlNc14C58G4325</name>
    <name evidence="1" type="ORF">ALNC14_050030</name>
</gene>
<dbReference type="HOGENOM" id="CLU_033666_6_0_1"/>
<dbReference type="InterPro" id="IPR036397">
    <property type="entry name" value="RNaseH_sf"/>
</dbReference>
<name>F0WCE5_9STRA</name>
<dbReference type="Gene3D" id="3.30.420.10">
    <property type="entry name" value="Ribonuclease H-like superfamily/Ribonuclease H"/>
    <property type="match status" value="1"/>
</dbReference>
<dbReference type="AlphaFoldDB" id="F0WCE5"/>
<accession>F0WCE5</accession>
<reference evidence="1" key="2">
    <citation type="submission" date="2011-02" db="EMBL/GenBank/DDBJ databases">
        <authorList>
            <person name="MacLean D."/>
        </authorList>
    </citation>
    <scope>NUCLEOTIDE SEQUENCE</scope>
</reference>
<proteinExistence type="predicted"/>
<dbReference type="EMBL" id="FR824103">
    <property type="protein sequence ID" value="CCA18860.1"/>
    <property type="molecule type" value="Genomic_DNA"/>
</dbReference>